<dbReference type="AlphaFoldDB" id="A0A1Y2D4D8"/>
<evidence type="ECO:0000313" key="2">
    <source>
        <dbReference type="EMBL" id="ORY53445.1"/>
    </source>
</evidence>
<reference evidence="2 3" key="1">
    <citation type="submission" date="2016-07" db="EMBL/GenBank/DDBJ databases">
        <title>Pervasive Adenine N6-methylation of Active Genes in Fungi.</title>
        <authorList>
            <consortium name="DOE Joint Genome Institute"/>
            <person name="Mondo S.J."/>
            <person name="Dannebaum R.O."/>
            <person name="Kuo R.C."/>
            <person name="Labutti K."/>
            <person name="Haridas S."/>
            <person name="Kuo A."/>
            <person name="Salamov A."/>
            <person name="Ahrendt S.R."/>
            <person name="Lipzen A."/>
            <person name="Sullivan W."/>
            <person name="Andreopoulos W.B."/>
            <person name="Clum A."/>
            <person name="Lindquist E."/>
            <person name="Daum C."/>
            <person name="Ramamoorthy G.K."/>
            <person name="Gryganskyi A."/>
            <person name="Culley D."/>
            <person name="Magnuson J.K."/>
            <person name="James T.Y."/>
            <person name="O'Malley M.A."/>
            <person name="Stajich J.E."/>
            <person name="Spatafora J.W."/>
            <person name="Visel A."/>
            <person name="Grigoriev I.V."/>
        </authorList>
    </citation>
    <scope>NUCLEOTIDE SEQUENCE [LARGE SCALE GENOMIC DNA]</scope>
    <source>
        <strain evidence="2 3">JEL800</strain>
    </source>
</reference>
<proteinExistence type="predicted"/>
<evidence type="ECO:0000313" key="3">
    <source>
        <dbReference type="Proteomes" id="UP000193642"/>
    </source>
</evidence>
<feature type="region of interest" description="Disordered" evidence="1">
    <location>
        <begin position="435"/>
        <end position="494"/>
    </location>
</feature>
<feature type="compositionally biased region" description="Acidic residues" evidence="1">
    <location>
        <begin position="435"/>
        <end position="479"/>
    </location>
</feature>
<keyword evidence="3" id="KW-1185">Reference proteome</keyword>
<name>A0A1Y2D4D8_9FUNG</name>
<feature type="region of interest" description="Disordered" evidence="1">
    <location>
        <begin position="73"/>
        <end position="106"/>
    </location>
</feature>
<dbReference type="EMBL" id="MCGO01000001">
    <property type="protein sequence ID" value="ORY53445.1"/>
    <property type="molecule type" value="Genomic_DNA"/>
</dbReference>
<dbReference type="OrthoDB" id="2165545at2759"/>
<gene>
    <name evidence="2" type="ORF">BCR33DRAFT_710874</name>
</gene>
<dbReference type="Proteomes" id="UP000193642">
    <property type="component" value="Unassembled WGS sequence"/>
</dbReference>
<feature type="compositionally biased region" description="Low complexity" evidence="1">
    <location>
        <begin position="93"/>
        <end position="106"/>
    </location>
</feature>
<protein>
    <submittedName>
        <fullName evidence="2">Uncharacterized protein</fullName>
    </submittedName>
</protein>
<accession>A0A1Y2D4D8</accession>
<comment type="caution">
    <text evidence="2">The sequence shown here is derived from an EMBL/GenBank/DDBJ whole genome shotgun (WGS) entry which is preliminary data.</text>
</comment>
<sequence>MSQGGVNKRKRVGLPDEARMLIESHIRAFGLTANASHTKHYTKLANYFGLNIEEVRTFIRGFIKQIEGEGDENVSDDLPVELGSVPTNVTPNSSSHESSSSQTQELQSVLANLQEQLRAIQEAHQSAHPAPNVAVPAVPQGLQTVQASVDRFISKPTFNRKKKAKSAYDQYQKYGGIIITGLNREGKSLDPNYKSLNFRQWEDKFKRENDGKSLYQLAEAKETEEYARLWENWERESALENANGPRYNEIPNQTIARERKELHALLSNVLHKLLAYGDELQGCLYNVNTNLSKDVSTGEFGRKVSDYLSRRDETHPPVLFLIEVHRKSRTAFPGLPSITAEASKQNKHLRLRSQMELLKFIRQEFARLKKPEPTKVQVKKLLSVKGIDRVRLVQFPLTANRWQCRSNAECEAVLSGLTANRIKLELVADGIVDEEEDDDVEDERINDVEEDEVEDEHVDAELEEDEDLANREEDSEDVEAGLGDKLNVGGDDEEEDYTIRRLNQAQKAGYVTGLDRHSRDTDVEAELDELMEIVQEESEVRAASEA</sequence>
<evidence type="ECO:0000256" key="1">
    <source>
        <dbReference type="SAM" id="MobiDB-lite"/>
    </source>
</evidence>
<organism evidence="2 3">
    <name type="scientific">Rhizoclosmatium globosum</name>
    <dbReference type="NCBI Taxonomy" id="329046"/>
    <lineage>
        <taxon>Eukaryota</taxon>
        <taxon>Fungi</taxon>
        <taxon>Fungi incertae sedis</taxon>
        <taxon>Chytridiomycota</taxon>
        <taxon>Chytridiomycota incertae sedis</taxon>
        <taxon>Chytridiomycetes</taxon>
        <taxon>Chytridiales</taxon>
        <taxon>Chytriomycetaceae</taxon>
        <taxon>Rhizoclosmatium</taxon>
    </lineage>
</organism>